<dbReference type="OrthoDB" id="1926212at2759"/>
<dbReference type="InterPro" id="IPR019734">
    <property type="entry name" value="TPR_rpt"/>
</dbReference>
<reference evidence="4" key="1">
    <citation type="submission" date="2013-02" db="EMBL/GenBank/DDBJ databases">
        <authorList>
            <consortium name="The Broad Institute Genome Sequencing Platform"/>
            <person name="Cuomo C."/>
            <person name="Becnel J."/>
            <person name="Sanscrainte N."/>
            <person name="Walker B."/>
            <person name="Young S.K."/>
            <person name="Zeng Q."/>
            <person name="Gargeya S."/>
            <person name="Fitzgerald M."/>
            <person name="Haas B."/>
            <person name="Abouelleil A."/>
            <person name="Alvarado L."/>
            <person name="Arachchi H.M."/>
            <person name="Berlin A.M."/>
            <person name="Chapman S.B."/>
            <person name="Dewar J."/>
            <person name="Goldberg J."/>
            <person name="Griggs A."/>
            <person name="Gujja S."/>
            <person name="Hansen M."/>
            <person name="Howarth C."/>
            <person name="Imamovic A."/>
            <person name="Larimer J."/>
            <person name="McCowan C."/>
            <person name="Murphy C."/>
            <person name="Neiman D."/>
            <person name="Pearson M."/>
            <person name="Priest M."/>
            <person name="Roberts A."/>
            <person name="Saif S."/>
            <person name="Shea T."/>
            <person name="Sisk P."/>
            <person name="Sykes S."/>
            <person name="Wortman J."/>
            <person name="Nusbaum C."/>
            <person name="Birren B."/>
        </authorList>
    </citation>
    <scope>NUCLEOTIDE SEQUENCE [LARGE SCALE GENOMIC DNA]</scope>
    <source>
        <strain evidence="4">PRA339</strain>
    </source>
</reference>
<dbReference type="HOGENOM" id="CLU_629984_0_0_1"/>
<evidence type="ECO:0000256" key="2">
    <source>
        <dbReference type="ARBA" id="ARBA00038210"/>
    </source>
</evidence>
<dbReference type="Proteomes" id="UP000030655">
    <property type="component" value="Unassembled WGS sequence"/>
</dbReference>
<dbReference type="InterPro" id="IPR011990">
    <property type="entry name" value="TPR-like_helical_dom_sf"/>
</dbReference>
<accession>A0A059F1Q7</accession>
<gene>
    <name evidence="3" type="ORF">H312_01511</name>
</gene>
<dbReference type="GO" id="GO:0005680">
    <property type="term" value="C:anaphase-promoting complex"/>
    <property type="evidence" value="ECO:0007669"/>
    <property type="project" value="UniProtKB-ARBA"/>
</dbReference>
<name>A0A059F1Q7_9MICR</name>
<dbReference type="SUPFAM" id="SSF48452">
    <property type="entry name" value="TPR-like"/>
    <property type="match status" value="2"/>
</dbReference>
<keyword evidence="1" id="KW-0802">TPR repeat</keyword>
<dbReference type="SMART" id="SM00028">
    <property type="entry name" value="TPR"/>
    <property type="match status" value="5"/>
</dbReference>
<dbReference type="PANTHER" id="PTHR12558">
    <property type="entry name" value="CELL DIVISION CYCLE 16,23,27"/>
    <property type="match status" value="1"/>
</dbReference>
<dbReference type="STRING" id="1288291.A0A059F1Q7"/>
<proteinExistence type="inferred from homology"/>
<dbReference type="VEuPathDB" id="MicrosporidiaDB:H312_01511"/>
<evidence type="ECO:0000313" key="3">
    <source>
        <dbReference type="EMBL" id="KCZ81085.1"/>
    </source>
</evidence>
<evidence type="ECO:0000313" key="4">
    <source>
        <dbReference type="Proteomes" id="UP000030655"/>
    </source>
</evidence>
<keyword evidence="4" id="KW-1185">Reference proteome</keyword>
<dbReference type="Gene3D" id="1.25.40.10">
    <property type="entry name" value="Tetratricopeptide repeat domain"/>
    <property type="match status" value="2"/>
</dbReference>
<protein>
    <submittedName>
        <fullName evidence="3">Uncharacterized protein</fullName>
    </submittedName>
</protein>
<dbReference type="AlphaFoldDB" id="A0A059F1Q7"/>
<organism evidence="3 4">
    <name type="scientific">Anncaliia algerae PRA339</name>
    <dbReference type="NCBI Taxonomy" id="1288291"/>
    <lineage>
        <taxon>Eukaryota</taxon>
        <taxon>Fungi</taxon>
        <taxon>Fungi incertae sedis</taxon>
        <taxon>Microsporidia</taxon>
        <taxon>Tubulinosematoidea</taxon>
        <taxon>Tubulinosematidae</taxon>
        <taxon>Anncaliia</taxon>
    </lineage>
</organism>
<evidence type="ECO:0000256" key="1">
    <source>
        <dbReference type="ARBA" id="ARBA00022803"/>
    </source>
</evidence>
<reference evidence="3 4" key="2">
    <citation type="submission" date="2014-03" db="EMBL/GenBank/DDBJ databases">
        <title>The Genome Sequence of Anncaliia algerae insect isolate PRA339.</title>
        <authorList>
            <consortium name="The Broad Institute Genome Sequencing Platform"/>
            <consortium name="The Broad Institute Genome Sequencing Center for Infectious Disease"/>
            <person name="Cuomo C."/>
            <person name="Becnel J."/>
            <person name="Sanscrainte N."/>
            <person name="Walker B."/>
            <person name="Young S.K."/>
            <person name="Zeng Q."/>
            <person name="Gargeya S."/>
            <person name="Fitzgerald M."/>
            <person name="Haas B."/>
            <person name="Abouelleil A."/>
            <person name="Alvarado L."/>
            <person name="Arachchi H.M."/>
            <person name="Berlin A.M."/>
            <person name="Chapman S.B."/>
            <person name="Dewar J."/>
            <person name="Goldberg J."/>
            <person name="Griggs A."/>
            <person name="Gujja S."/>
            <person name="Hansen M."/>
            <person name="Howarth C."/>
            <person name="Imamovic A."/>
            <person name="Larimer J."/>
            <person name="McCowan C."/>
            <person name="Murphy C."/>
            <person name="Neiman D."/>
            <person name="Pearson M."/>
            <person name="Priest M."/>
            <person name="Roberts A."/>
            <person name="Saif S."/>
            <person name="Shea T."/>
            <person name="Sisk P."/>
            <person name="Sykes S."/>
            <person name="Wortman J."/>
            <person name="Nusbaum C."/>
            <person name="Birren B."/>
        </authorList>
    </citation>
    <scope>NUCLEOTIDE SEQUENCE [LARGE SCALE GENOMIC DNA]</scope>
    <source>
        <strain evidence="3 4">PRA339</strain>
    </source>
</reference>
<dbReference type="PANTHER" id="PTHR12558:SF13">
    <property type="entry name" value="CELL DIVISION CYCLE PROTEIN 27 HOMOLOG"/>
    <property type="match status" value="1"/>
</dbReference>
<comment type="similarity">
    <text evidence="2">Belongs to the APC3/CDC27 family.</text>
</comment>
<sequence length="435" mass="51261">MKTPPQMENIDPYFNSDIYLTDTFESIWCDLGNICSNFGLTKIAIYSFDNALKHKRKSFRNLYRIGREFIFIDNYDKLPEIINKLSELDSNQFYIEVLTGHLMMSRNKLKESQAHFTRALLLGAPDFLVLYGIAKWNELTKKHTESLKYYFIIIKNYASHVISQRAWFKIMSICKLDNNLKYAKRLLLTLEKVDTNFLEKEAISIQRASCFELENEDEAAIKICETLILSKPRFIFSYRLISYIYYKMKNYQAALEYLDAGLNKFSNDAYLHYLKGKIFYILKKYDRSHMLLCKAVEYSPSDPYIWNSYGIVCQRLSLYDQSEHCFRTAINLDKNFFEPKFNLMLVVRIFKKIGESKRMLDELTMSNRTDVELLSLSKNIGMDTIFYDTECRDCDFNVGTSMYFSSDLFFGANSFYVDASEFIEIELDPIHENNE</sequence>
<dbReference type="EMBL" id="KK365151">
    <property type="protein sequence ID" value="KCZ81085.1"/>
    <property type="molecule type" value="Genomic_DNA"/>
</dbReference>